<name>A0A5A7Q2P2_STRAF</name>
<organism evidence="1 2">
    <name type="scientific">Striga asiatica</name>
    <name type="common">Asiatic witchweed</name>
    <name type="synonym">Buchnera asiatica</name>
    <dbReference type="NCBI Taxonomy" id="4170"/>
    <lineage>
        <taxon>Eukaryota</taxon>
        <taxon>Viridiplantae</taxon>
        <taxon>Streptophyta</taxon>
        <taxon>Embryophyta</taxon>
        <taxon>Tracheophyta</taxon>
        <taxon>Spermatophyta</taxon>
        <taxon>Magnoliopsida</taxon>
        <taxon>eudicotyledons</taxon>
        <taxon>Gunneridae</taxon>
        <taxon>Pentapetalae</taxon>
        <taxon>asterids</taxon>
        <taxon>lamiids</taxon>
        <taxon>Lamiales</taxon>
        <taxon>Orobanchaceae</taxon>
        <taxon>Buchnereae</taxon>
        <taxon>Striga</taxon>
    </lineage>
</organism>
<dbReference type="Proteomes" id="UP000325081">
    <property type="component" value="Unassembled WGS sequence"/>
</dbReference>
<protein>
    <submittedName>
        <fullName evidence="1">Mitochondrial division protein 1</fullName>
    </submittedName>
</protein>
<comment type="caution">
    <text evidence="1">The sequence shown here is derived from an EMBL/GenBank/DDBJ whole genome shotgun (WGS) entry which is preliminary data.</text>
</comment>
<reference evidence="2" key="1">
    <citation type="journal article" date="2019" name="Curr. Biol.">
        <title>Genome Sequence of Striga asiatica Provides Insight into the Evolution of Plant Parasitism.</title>
        <authorList>
            <person name="Yoshida S."/>
            <person name="Kim S."/>
            <person name="Wafula E.K."/>
            <person name="Tanskanen J."/>
            <person name="Kim Y.M."/>
            <person name="Honaas L."/>
            <person name="Yang Z."/>
            <person name="Spallek T."/>
            <person name="Conn C.E."/>
            <person name="Ichihashi Y."/>
            <person name="Cheong K."/>
            <person name="Cui S."/>
            <person name="Der J.P."/>
            <person name="Gundlach H."/>
            <person name="Jiao Y."/>
            <person name="Hori C."/>
            <person name="Ishida J.K."/>
            <person name="Kasahara H."/>
            <person name="Kiba T."/>
            <person name="Kim M.S."/>
            <person name="Koo N."/>
            <person name="Laohavisit A."/>
            <person name="Lee Y.H."/>
            <person name="Lumba S."/>
            <person name="McCourt P."/>
            <person name="Mortimer J.C."/>
            <person name="Mutuku J.M."/>
            <person name="Nomura T."/>
            <person name="Sasaki-Sekimoto Y."/>
            <person name="Seto Y."/>
            <person name="Wang Y."/>
            <person name="Wakatake T."/>
            <person name="Sakakibara H."/>
            <person name="Demura T."/>
            <person name="Yamaguchi S."/>
            <person name="Yoneyama K."/>
            <person name="Manabe R.I."/>
            <person name="Nelson D.C."/>
            <person name="Schulman A.H."/>
            <person name="Timko M.P."/>
            <person name="dePamphilis C.W."/>
            <person name="Choi D."/>
            <person name="Shirasu K."/>
        </authorList>
    </citation>
    <scope>NUCLEOTIDE SEQUENCE [LARGE SCALE GENOMIC DNA]</scope>
    <source>
        <strain evidence="2">cv. UVA1</strain>
    </source>
</reference>
<sequence length="236" mass="26994">MHVTRVDVIEISTFGEKSVHAHQKTPYRSSILILLLRGMLPRRRAARKHSSISSGAFKPKAESRQPFLPASYKHPHRRRTRRQARTVNRLTASTNRAEPLGEVSIPPGITYSSLSLKDHEYRLGYSKGWDEFGFEYTAHMRSWRLSERRHADPGYSKRSYLPLMTSNLDTSGLSAQLPVLAYEFKHTLYELTQDLTEPHFDQTSSVPHQPCFAWKLSVATVIPSGSLTISYSYGRY</sequence>
<proteinExistence type="predicted"/>
<dbReference type="EMBL" id="BKCP01005572">
    <property type="protein sequence ID" value="GER39108.1"/>
    <property type="molecule type" value="Genomic_DNA"/>
</dbReference>
<accession>A0A5A7Q2P2</accession>
<evidence type="ECO:0000313" key="2">
    <source>
        <dbReference type="Proteomes" id="UP000325081"/>
    </source>
</evidence>
<evidence type="ECO:0000313" key="1">
    <source>
        <dbReference type="EMBL" id="GER39108.1"/>
    </source>
</evidence>
<dbReference type="AlphaFoldDB" id="A0A5A7Q2P2"/>
<gene>
    <name evidence="1" type="ORF">STAS_15670</name>
</gene>
<keyword evidence="2" id="KW-1185">Reference proteome</keyword>